<comment type="caution">
    <text evidence="3">The sequence shown here is derived from an EMBL/GenBank/DDBJ whole genome shotgun (WGS) entry which is preliminary data.</text>
</comment>
<keyword evidence="1" id="KW-0175">Coiled coil</keyword>
<feature type="region of interest" description="Disordered" evidence="2">
    <location>
        <begin position="128"/>
        <end position="208"/>
    </location>
</feature>
<gene>
    <name evidence="3" type="ORF">VNI00_008660</name>
</gene>
<dbReference type="EMBL" id="JAYKXP010000030">
    <property type="protein sequence ID" value="KAK7042924.1"/>
    <property type="molecule type" value="Genomic_DNA"/>
</dbReference>
<organism evidence="3 4">
    <name type="scientific">Paramarasmius palmivorus</name>
    <dbReference type="NCBI Taxonomy" id="297713"/>
    <lineage>
        <taxon>Eukaryota</taxon>
        <taxon>Fungi</taxon>
        <taxon>Dikarya</taxon>
        <taxon>Basidiomycota</taxon>
        <taxon>Agaricomycotina</taxon>
        <taxon>Agaricomycetes</taxon>
        <taxon>Agaricomycetidae</taxon>
        <taxon>Agaricales</taxon>
        <taxon>Marasmiineae</taxon>
        <taxon>Marasmiaceae</taxon>
        <taxon>Paramarasmius</taxon>
    </lineage>
</organism>
<sequence>MAGSSRQANSQALGDGETVTLEVPDMFVDLITSEAMDMVKQETLFPTTRQLRERYMRPRYTSSHHPPTRKTYKLQDRLGILTRELEEVKQASVAGKQELRDLKSKSKNDVAFLRAKLDELNQVITEMNGSRAPSEAPASIQKNVSPTPHQPSTSNMELTPGQDTTTTQNGVTEQRPGKIAGKCSDQPSLTSVQRSNSQGVSRWRAAPTIIQEPRNPVPLLPPERQNAKDGLDFSKFRNIYFSVIFAKDMDQLPLYTKPAIKPGDMGSVTFTNLKHCLHTGWERTFDRQLSQICSSMERSRQPFLYLPGRTFFVGPQHAVGIGPAAQENKKHGFQLRSLFSDLYSQRRELFFDTAPANADSAKRFIYYAGTYKCLPLPHRTMAWDSRWNVPIERFSLSVVSSLVQGSSLSPQDAKELVESGDIKLEFIALQCVGFNGDLYRLVTGPNDLENVKEKGRKHITTSQASPSLVKRRRES</sequence>
<evidence type="ECO:0000313" key="4">
    <source>
        <dbReference type="Proteomes" id="UP001383192"/>
    </source>
</evidence>
<feature type="coiled-coil region" evidence="1">
    <location>
        <begin position="85"/>
        <end position="123"/>
    </location>
</feature>
<name>A0AAW0CV95_9AGAR</name>
<evidence type="ECO:0000256" key="2">
    <source>
        <dbReference type="SAM" id="MobiDB-lite"/>
    </source>
</evidence>
<feature type="compositionally biased region" description="Polar residues" evidence="2">
    <location>
        <begin position="140"/>
        <end position="172"/>
    </location>
</feature>
<protein>
    <submittedName>
        <fullName evidence="3">Uncharacterized protein</fullName>
    </submittedName>
</protein>
<feature type="region of interest" description="Disordered" evidence="2">
    <location>
        <begin position="456"/>
        <end position="475"/>
    </location>
</feature>
<dbReference type="AlphaFoldDB" id="A0AAW0CV95"/>
<keyword evidence="4" id="KW-1185">Reference proteome</keyword>
<dbReference type="Proteomes" id="UP001383192">
    <property type="component" value="Unassembled WGS sequence"/>
</dbReference>
<accession>A0AAW0CV95</accession>
<feature type="compositionally biased region" description="Polar residues" evidence="2">
    <location>
        <begin position="185"/>
        <end position="200"/>
    </location>
</feature>
<proteinExistence type="predicted"/>
<evidence type="ECO:0000313" key="3">
    <source>
        <dbReference type="EMBL" id="KAK7042924.1"/>
    </source>
</evidence>
<reference evidence="3 4" key="1">
    <citation type="submission" date="2024-01" db="EMBL/GenBank/DDBJ databases">
        <title>A draft genome for a cacao thread blight-causing isolate of Paramarasmius palmivorus.</title>
        <authorList>
            <person name="Baruah I.K."/>
            <person name="Bukari Y."/>
            <person name="Amoako-Attah I."/>
            <person name="Meinhardt L.W."/>
            <person name="Bailey B.A."/>
            <person name="Cohen S.P."/>
        </authorList>
    </citation>
    <scope>NUCLEOTIDE SEQUENCE [LARGE SCALE GENOMIC DNA]</scope>
    <source>
        <strain evidence="3 4">GH-12</strain>
    </source>
</reference>
<evidence type="ECO:0000256" key="1">
    <source>
        <dbReference type="SAM" id="Coils"/>
    </source>
</evidence>